<evidence type="ECO:0000313" key="2">
    <source>
        <dbReference type="EMBL" id="CAA9357618.1"/>
    </source>
</evidence>
<dbReference type="InterPro" id="IPR012349">
    <property type="entry name" value="Split_barrel_FMN-bd"/>
</dbReference>
<gene>
    <name evidence="2" type="ORF">AVDCRST_MAG89-3532</name>
</gene>
<proteinExistence type="predicted"/>
<name>A0A6J4MHJ2_9BACT</name>
<dbReference type="InterPro" id="IPR052917">
    <property type="entry name" value="Stress-Dev_Protein"/>
</dbReference>
<dbReference type="Gene3D" id="2.30.110.10">
    <property type="entry name" value="Electron Transport, Fmn-binding Protein, Chain A"/>
    <property type="match status" value="1"/>
</dbReference>
<feature type="domain" description="General stress protein FMN-binding split barrel" evidence="1">
    <location>
        <begin position="20"/>
        <end position="173"/>
    </location>
</feature>
<dbReference type="PANTHER" id="PTHR34818:SF1">
    <property type="entry name" value="PROTEIN BLI-3"/>
    <property type="match status" value="1"/>
</dbReference>
<dbReference type="PANTHER" id="PTHR34818">
    <property type="entry name" value="PROTEIN BLI-3"/>
    <property type="match status" value="1"/>
</dbReference>
<accession>A0A6J4MHJ2</accession>
<sequence>MPEFNSGPHDATPAPTEKKLDQLFGLIDGISVAMFTTRRPDGNLVSRPMQVQGRQEGADLWFVTDGETHKMDELESDPHVNLSFYRDRTREWVSVSGRARVVTDRAKIHELYKPDWKAWFPDDGPGRDGGPDDPRLALIAVDADTVVYMVSNTPRPVVLFEVVKGILTGQKPDVGETHVVSGQEMHGGTRG</sequence>
<dbReference type="EMBL" id="CADCTV010000736">
    <property type="protein sequence ID" value="CAA9357618.1"/>
    <property type="molecule type" value="Genomic_DNA"/>
</dbReference>
<protein>
    <recommendedName>
        <fullName evidence="1">General stress protein FMN-binding split barrel domain-containing protein</fullName>
    </recommendedName>
</protein>
<dbReference type="Pfam" id="PF16242">
    <property type="entry name" value="Pyrid_ox_like"/>
    <property type="match status" value="1"/>
</dbReference>
<evidence type="ECO:0000259" key="1">
    <source>
        <dbReference type="Pfam" id="PF16242"/>
    </source>
</evidence>
<dbReference type="SUPFAM" id="SSF50475">
    <property type="entry name" value="FMN-binding split barrel"/>
    <property type="match status" value="1"/>
</dbReference>
<dbReference type="InterPro" id="IPR038725">
    <property type="entry name" value="YdaG_split_barrel_FMN-bd"/>
</dbReference>
<dbReference type="AlphaFoldDB" id="A0A6J4MHJ2"/>
<organism evidence="2">
    <name type="scientific">uncultured Gemmatimonadota bacterium</name>
    <dbReference type="NCBI Taxonomy" id="203437"/>
    <lineage>
        <taxon>Bacteria</taxon>
        <taxon>Pseudomonadati</taxon>
        <taxon>Gemmatimonadota</taxon>
        <taxon>environmental samples</taxon>
    </lineage>
</organism>
<reference evidence="2" key="1">
    <citation type="submission" date="2020-02" db="EMBL/GenBank/DDBJ databases">
        <authorList>
            <person name="Meier V. D."/>
        </authorList>
    </citation>
    <scope>NUCLEOTIDE SEQUENCE</scope>
    <source>
        <strain evidence="2">AVDCRST_MAG89</strain>
    </source>
</reference>